<feature type="domain" description="Glycosyltransferase subfamily 4-like N-terminal" evidence="2">
    <location>
        <begin position="17"/>
        <end position="202"/>
    </location>
</feature>
<evidence type="ECO:0000313" key="3">
    <source>
        <dbReference type="EMBL" id="KPL77670.1"/>
    </source>
</evidence>
<dbReference type="STRING" id="1134406.ADN00_08760"/>
<organism evidence="3 4">
    <name type="scientific">Ornatilinea apprima</name>
    <dbReference type="NCBI Taxonomy" id="1134406"/>
    <lineage>
        <taxon>Bacteria</taxon>
        <taxon>Bacillati</taxon>
        <taxon>Chloroflexota</taxon>
        <taxon>Anaerolineae</taxon>
        <taxon>Anaerolineales</taxon>
        <taxon>Anaerolineaceae</taxon>
        <taxon>Ornatilinea</taxon>
    </lineage>
</organism>
<dbReference type="InterPro" id="IPR001296">
    <property type="entry name" value="Glyco_trans_1"/>
</dbReference>
<reference evidence="3 4" key="1">
    <citation type="submission" date="2015-07" db="EMBL/GenBank/DDBJ databases">
        <title>Genome sequence of Ornatilinea apprima DSM 23815.</title>
        <authorList>
            <person name="Hemp J."/>
            <person name="Ward L.M."/>
            <person name="Pace L.A."/>
            <person name="Fischer W.W."/>
        </authorList>
    </citation>
    <scope>NUCLEOTIDE SEQUENCE [LARGE SCALE GENOMIC DNA]</scope>
    <source>
        <strain evidence="3 4">P3M-1</strain>
    </source>
</reference>
<dbReference type="InterPro" id="IPR028098">
    <property type="entry name" value="Glyco_trans_4-like_N"/>
</dbReference>
<dbReference type="Gene3D" id="3.40.50.2000">
    <property type="entry name" value="Glycogen Phosphorylase B"/>
    <property type="match status" value="2"/>
</dbReference>
<dbReference type="AlphaFoldDB" id="A0A0P6XW61"/>
<feature type="domain" description="Glycosyl transferase family 1" evidence="1">
    <location>
        <begin position="309"/>
        <end position="372"/>
    </location>
</feature>
<gene>
    <name evidence="3" type="ORF">ADN00_08760</name>
</gene>
<keyword evidence="4" id="KW-1185">Reference proteome</keyword>
<evidence type="ECO:0000259" key="2">
    <source>
        <dbReference type="Pfam" id="PF13439"/>
    </source>
</evidence>
<dbReference type="GO" id="GO:0016757">
    <property type="term" value="F:glycosyltransferase activity"/>
    <property type="evidence" value="ECO:0007669"/>
    <property type="project" value="InterPro"/>
</dbReference>
<evidence type="ECO:0000259" key="1">
    <source>
        <dbReference type="Pfam" id="PF00534"/>
    </source>
</evidence>
<proteinExistence type="predicted"/>
<evidence type="ECO:0000313" key="4">
    <source>
        <dbReference type="Proteomes" id="UP000050417"/>
    </source>
</evidence>
<dbReference type="CDD" id="cd03801">
    <property type="entry name" value="GT4_PimA-like"/>
    <property type="match status" value="1"/>
</dbReference>
<sequence>MKQLKIALIHYAAPPIIGGVESVMGQHARLMAADGHQVTIFAGRGAPFDERVAWQEIPLLDSAHPRVLRAKKSLNKGKLPADFNGLQAEILQDLRQHLAPFDVIIAHNLCSLHKNLAATAALRQYAAENPAQRLVLWHHDLAWCAPRYRAELHPGWPWNLIAEDWPETNRRHVVVSQFRREELSGLMGLPPEQIAVVPSGLEAAQFYKLHPFTAGFIQKSRLLEAWPILLLPVRITRRKNIELAIESLAALKEQFPQAALVITGPPGAHNPANQQYFEELVRLRDGLGLRPQPGAGGGAYLMAEIENDFLPNEVIYDFYRVADALFMPSHEEGFGIPILEAGLEGMPIFCSDILPFREIAAENATYFQLNQPPAEVAALMAGQLARVPALRHRARVRQTYTWEGIYRARILPLLSEVPHE</sequence>
<dbReference type="PANTHER" id="PTHR46401">
    <property type="entry name" value="GLYCOSYLTRANSFERASE WBBK-RELATED"/>
    <property type="match status" value="1"/>
</dbReference>
<accession>A0A0P6XW61</accession>
<protein>
    <recommendedName>
        <fullName evidence="5">Glycosyl transferase family 1 domain-containing protein</fullName>
    </recommendedName>
</protein>
<evidence type="ECO:0008006" key="5">
    <source>
        <dbReference type="Google" id="ProtNLM"/>
    </source>
</evidence>
<dbReference type="Pfam" id="PF13439">
    <property type="entry name" value="Glyco_transf_4"/>
    <property type="match status" value="1"/>
</dbReference>
<dbReference type="RefSeq" id="WP_075062615.1">
    <property type="nucleotide sequence ID" value="NZ_LGCL01000022.1"/>
</dbReference>
<name>A0A0P6XW61_9CHLR</name>
<dbReference type="EMBL" id="LGCL01000022">
    <property type="protein sequence ID" value="KPL77670.1"/>
    <property type="molecule type" value="Genomic_DNA"/>
</dbReference>
<dbReference type="PANTHER" id="PTHR46401:SF8">
    <property type="entry name" value="BLL6006 PROTEIN"/>
    <property type="match status" value="1"/>
</dbReference>
<dbReference type="OrthoDB" id="9775911at2"/>
<dbReference type="Proteomes" id="UP000050417">
    <property type="component" value="Unassembled WGS sequence"/>
</dbReference>
<dbReference type="SUPFAM" id="SSF53756">
    <property type="entry name" value="UDP-Glycosyltransferase/glycogen phosphorylase"/>
    <property type="match status" value="1"/>
</dbReference>
<dbReference type="Pfam" id="PF00534">
    <property type="entry name" value="Glycos_transf_1"/>
    <property type="match status" value="1"/>
</dbReference>
<comment type="caution">
    <text evidence="3">The sequence shown here is derived from an EMBL/GenBank/DDBJ whole genome shotgun (WGS) entry which is preliminary data.</text>
</comment>